<accession>A0ABQ7W5G9</accession>
<evidence type="ECO:0000259" key="2">
    <source>
        <dbReference type="Pfam" id="PF13963"/>
    </source>
</evidence>
<gene>
    <name evidence="3" type="ORF">KY290_007398</name>
</gene>
<dbReference type="PANTHER" id="PTHR10775">
    <property type="entry name" value="OS08G0208400 PROTEIN"/>
    <property type="match status" value="1"/>
</dbReference>
<feature type="compositionally biased region" description="Basic and acidic residues" evidence="1">
    <location>
        <begin position="88"/>
        <end position="98"/>
    </location>
</feature>
<comment type="caution">
    <text evidence="3">The sequence shown here is derived from an EMBL/GenBank/DDBJ whole genome shotgun (WGS) entry which is preliminary data.</text>
</comment>
<protein>
    <recommendedName>
        <fullName evidence="2">Transposase-associated domain-containing protein</fullName>
    </recommendedName>
</protein>
<feature type="region of interest" description="Disordered" evidence="1">
    <location>
        <begin position="82"/>
        <end position="106"/>
    </location>
</feature>
<dbReference type="PANTHER" id="PTHR10775:SF185">
    <property type="entry name" value="OS08G0208400 PROTEIN"/>
    <property type="match status" value="1"/>
</dbReference>
<evidence type="ECO:0000256" key="1">
    <source>
        <dbReference type="SAM" id="MobiDB-lite"/>
    </source>
</evidence>
<dbReference type="EMBL" id="JAIVGD010000003">
    <property type="protein sequence ID" value="KAH0775987.1"/>
    <property type="molecule type" value="Genomic_DNA"/>
</dbReference>
<reference evidence="3 4" key="1">
    <citation type="journal article" date="2021" name="bioRxiv">
        <title>Chromosome-scale and haplotype-resolved genome assembly of a tetraploid potato cultivar.</title>
        <authorList>
            <person name="Sun H."/>
            <person name="Jiao W.-B."/>
            <person name="Krause K."/>
            <person name="Campoy J.A."/>
            <person name="Goel M."/>
            <person name="Folz-Donahue K."/>
            <person name="Kukat C."/>
            <person name="Huettel B."/>
            <person name="Schneeberger K."/>
        </authorList>
    </citation>
    <scope>NUCLEOTIDE SEQUENCE [LARGE SCALE GENOMIC DNA]</scope>
    <source>
        <strain evidence="3">SolTubOtavaFocal</strain>
        <tissue evidence="3">Leaves</tissue>
    </source>
</reference>
<feature type="domain" description="Transposase-associated" evidence="2">
    <location>
        <begin position="3"/>
        <end position="76"/>
    </location>
</feature>
<evidence type="ECO:0000313" key="4">
    <source>
        <dbReference type="Proteomes" id="UP000826656"/>
    </source>
</evidence>
<evidence type="ECO:0000313" key="3">
    <source>
        <dbReference type="EMBL" id="KAH0775987.1"/>
    </source>
</evidence>
<keyword evidence="4" id="KW-1185">Reference proteome</keyword>
<organism evidence="3 4">
    <name type="scientific">Solanum tuberosum</name>
    <name type="common">Potato</name>
    <dbReference type="NCBI Taxonomy" id="4113"/>
    <lineage>
        <taxon>Eukaryota</taxon>
        <taxon>Viridiplantae</taxon>
        <taxon>Streptophyta</taxon>
        <taxon>Embryophyta</taxon>
        <taxon>Tracheophyta</taxon>
        <taxon>Spermatophyta</taxon>
        <taxon>Magnoliopsida</taxon>
        <taxon>eudicotyledons</taxon>
        <taxon>Gunneridae</taxon>
        <taxon>Pentapetalae</taxon>
        <taxon>asterids</taxon>
        <taxon>lamiids</taxon>
        <taxon>Solanales</taxon>
        <taxon>Solanaceae</taxon>
        <taxon>Solanoideae</taxon>
        <taxon>Solaneae</taxon>
        <taxon>Solanum</taxon>
    </lineage>
</organism>
<dbReference type="Pfam" id="PF13963">
    <property type="entry name" value="Transpos_assoc"/>
    <property type="match status" value="1"/>
</dbReference>
<name>A0ABQ7W5G9_SOLTU</name>
<sequence>MDKTWMRCTDTSSDVYVKGVDNFLQFAFQNSEVEGEIPCPCTQCNNVSNGSRDEVKEHLILFGIVKGYTRWLQHGEFAPKKKIINQDAEGKEEGEPSQKKRKERDDDMFEMIYDAAGPGIMDDSTGVKFQQGDASEPTSKIFKLLEDASQQLYPGCDTFSKLSLIVELFQIKCLNGLSDKATDSILKLIKRALPSSETLPESFYGAKKMIQNLGLRYEKIHACENDCMLFWKKNAKAESCLICGESRWKSVEGQTTDGAIQGKNENKVPRKVLRYSEVTQPPLFWLHTM</sequence>
<dbReference type="Proteomes" id="UP000826656">
    <property type="component" value="Unassembled WGS sequence"/>
</dbReference>
<dbReference type="InterPro" id="IPR029480">
    <property type="entry name" value="Transpos_assoc"/>
</dbReference>
<proteinExistence type="predicted"/>